<dbReference type="InParanoid" id="A0A1Q3B4C9"/>
<accession>A0A1Q3B4C9</accession>
<dbReference type="AlphaFoldDB" id="A0A1Q3B4C9"/>
<evidence type="ECO:0000256" key="4">
    <source>
        <dbReference type="ARBA" id="ARBA00022833"/>
    </source>
</evidence>
<comment type="caution">
    <text evidence="8">The sequence shown here is derived from an EMBL/GenBank/DDBJ whole genome shotgun (WGS) entry which is preliminary data.</text>
</comment>
<dbReference type="Gene3D" id="4.10.60.10">
    <property type="entry name" value="Zinc finger, CCHC-type"/>
    <property type="match status" value="2"/>
</dbReference>
<reference evidence="9" key="1">
    <citation type="submission" date="2016-04" db="EMBL/GenBank/DDBJ databases">
        <title>Cephalotus genome sequencing.</title>
        <authorList>
            <person name="Fukushima K."/>
            <person name="Hasebe M."/>
            <person name="Fang X."/>
        </authorList>
    </citation>
    <scope>NUCLEOTIDE SEQUENCE [LARGE SCALE GENOMIC DNA]</scope>
    <source>
        <strain evidence="9">cv. St1</strain>
    </source>
</reference>
<dbReference type="Proteomes" id="UP000187406">
    <property type="component" value="Unassembled WGS sequence"/>
</dbReference>
<feature type="region of interest" description="Disordered" evidence="6">
    <location>
        <begin position="104"/>
        <end position="138"/>
    </location>
</feature>
<dbReference type="PANTHER" id="PTHR47103:SF8">
    <property type="entry name" value="DNA-BINDING PROTEIN"/>
    <property type="match status" value="1"/>
</dbReference>
<evidence type="ECO:0000256" key="2">
    <source>
        <dbReference type="ARBA" id="ARBA00022737"/>
    </source>
</evidence>
<evidence type="ECO:0000256" key="3">
    <source>
        <dbReference type="ARBA" id="ARBA00022771"/>
    </source>
</evidence>
<evidence type="ECO:0000256" key="1">
    <source>
        <dbReference type="ARBA" id="ARBA00022723"/>
    </source>
</evidence>
<keyword evidence="9" id="KW-1185">Reference proteome</keyword>
<name>A0A1Q3B4C9_CEPFO</name>
<evidence type="ECO:0000313" key="8">
    <source>
        <dbReference type="EMBL" id="GAV62881.1"/>
    </source>
</evidence>
<keyword evidence="4" id="KW-0862">Zinc</keyword>
<sequence>MELGTFVEVAQKARLLESISSEDRAERARAQQSKQASAQSRPASSKWQGSSSPTKSKRNRSNQYASQGSNAKPRACSACGRMGHLQKDCWWKRGLCMRCGESGHMARDCPRGSSSPTKSPRNRSNQSASQGSNAKPGACSACGRMGHLQKDCWWKRGLCMRCGESGHMARDCPRGQVAAPTGPAGSSGA</sequence>
<dbReference type="SMART" id="SM00343">
    <property type="entry name" value="ZnF_C2HC"/>
    <property type="match status" value="4"/>
</dbReference>
<evidence type="ECO:0000256" key="5">
    <source>
        <dbReference type="PROSITE-ProRule" id="PRU00047"/>
    </source>
</evidence>
<evidence type="ECO:0000259" key="7">
    <source>
        <dbReference type="PROSITE" id="PS50158"/>
    </source>
</evidence>
<dbReference type="Pfam" id="PF00098">
    <property type="entry name" value="zf-CCHC"/>
    <property type="match status" value="4"/>
</dbReference>
<keyword evidence="3 5" id="KW-0863">Zinc-finger</keyword>
<feature type="domain" description="CCHC-type" evidence="7">
    <location>
        <begin position="139"/>
        <end position="152"/>
    </location>
</feature>
<proteinExistence type="predicted"/>
<dbReference type="OrthoDB" id="514078at2759"/>
<feature type="non-terminal residue" evidence="8">
    <location>
        <position position="189"/>
    </location>
</feature>
<evidence type="ECO:0000256" key="6">
    <source>
        <dbReference type="SAM" id="MobiDB-lite"/>
    </source>
</evidence>
<dbReference type="PANTHER" id="PTHR47103">
    <property type="entry name" value="DNA-BINDING PROTEIN"/>
    <property type="match status" value="1"/>
</dbReference>
<keyword evidence="1" id="KW-0479">Metal-binding</keyword>
<feature type="compositionally biased region" description="Polar residues" evidence="6">
    <location>
        <begin position="61"/>
        <end position="70"/>
    </location>
</feature>
<feature type="compositionally biased region" description="Low complexity" evidence="6">
    <location>
        <begin position="30"/>
        <end position="45"/>
    </location>
</feature>
<dbReference type="EMBL" id="BDDD01000282">
    <property type="protein sequence ID" value="GAV62881.1"/>
    <property type="molecule type" value="Genomic_DNA"/>
</dbReference>
<feature type="compositionally biased region" description="Polar residues" evidence="6">
    <location>
        <begin position="112"/>
        <end position="133"/>
    </location>
</feature>
<feature type="domain" description="CCHC-type" evidence="7">
    <location>
        <begin position="76"/>
        <end position="89"/>
    </location>
</feature>
<dbReference type="InterPro" id="IPR036875">
    <property type="entry name" value="Znf_CCHC_sf"/>
</dbReference>
<dbReference type="GO" id="GO:0003676">
    <property type="term" value="F:nucleic acid binding"/>
    <property type="evidence" value="ECO:0007669"/>
    <property type="project" value="InterPro"/>
</dbReference>
<keyword evidence="2" id="KW-0677">Repeat</keyword>
<organism evidence="8 9">
    <name type="scientific">Cephalotus follicularis</name>
    <name type="common">Albany pitcher plant</name>
    <dbReference type="NCBI Taxonomy" id="3775"/>
    <lineage>
        <taxon>Eukaryota</taxon>
        <taxon>Viridiplantae</taxon>
        <taxon>Streptophyta</taxon>
        <taxon>Embryophyta</taxon>
        <taxon>Tracheophyta</taxon>
        <taxon>Spermatophyta</taxon>
        <taxon>Magnoliopsida</taxon>
        <taxon>eudicotyledons</taxon>
        <taxon>Gunneridae</taxon>
        <taxon>Pentapetalae</taxon>
        <taxon>rosids</taxon>
        <taxon>fabids</taxon>
        <taxon>Oxalidales</taxon>
        <taxon>Cephalotaceae</taxon>
        <taxon>Cephalotus</taxon>
    </lineage>
</organism>
<gene>
    <name evidence="8" type="ORF">CFOL_v3_06404</name>
</gene>
<dbReference type="PROSITE" id="PS50158">
    <property type="entry name" value="ZF_CCHC"/>
    <property type="match status" value="4"/>
</dbReference>
<dbReference type="GO" id="GO:0008270">
    <property type="term" value="F:zinc ion binding"/>
    <property type="evidence" value="ECO:0007669"/>
    <property type="project" value="UniProtKB-KW"/>
</dbReference>
<dbReference type="InterPro" id="IPR001878">
    <property type="entry name" value="Znf_CCHC"/>
</dbReference>
<feature type="region of interest" description="Disordered" evidence="6">
    <location>
        <begin position="18"/>
        <end position="75"/>
    </location>
</feature>
<feature type="domain" description="CCHC-type" evidence="7">
    <location>
        <begin position="96"/>
        <end position="111"/>
    </location>
</feature>
<dbReference type="SUPFAM" id="SSF57756">
    <property type="entry name" value="Retrovirus zinc finger-like domains"/>
    <property type="match status" value="2"/>
</dbReference>
<evidence type="ECO:0000313" key="9">
    <source>
        <dbReference type="Proteomes" id="UP000187406"/>
    </source>
</evidence>
<feature type="domain" description="CCHC-type" evidence="7">
    <location>
        <begin position="159"/>
        <end position="174"/>
    </location>
</feature>
<protein>
    <submittedName>
        <fullName evidence="8">Zf-CCHC domain-containing protein/zf-CCHC_4 domain-containing protein</fullName>
    </submittedName>
</protein>